<name>A0ABR1ZM22_9ROSI</name>
<evidence type="ECO:0000313" key="2">
    <source>
        <dbReference type="Proteomes" id="UP001396334"/>
    </source>
</evidence>
<reference evidence="1 2" key="1">
    <citation type="journal article" date="2024" name="G3 (Bethesda)">
        <title>Genome assembly of Hibiscus sabdariffa L. provides insights into metabolisms of medicinal natural products.</title>
        <authorList>
            <person name="Kim T."/>
        </authorList>
    </citation>
    <scope>NUCLEOTIDE SEQUENCE [LARGE SCALE GENOMIC DNA]</scope>
    <source>
        <strain evidence="1">TK-2024</strain>
        <tissue evidence="1">Old leaves</tissue>
    </source>
</reference>
<dbReference type="EMBL" id="JBBPBN010000869">
    <property type="protein sequence ID" value="KAK8481670.1"/>
    <property type="molecule type" value="Genomic_DNA"/>
</dbReference>
<organism evidence="1 2">
    <name type="scientific">Hibiscus sabdariffa</name>
    <name type="common">roselle</name>
    <dbReference type="NCBI Taxonomy" id="183260"/>
    <lineage>
        <taxon>Eukaryota</taxon>
        <taxon>Viridiplantae</taxon>
        <taxon>Streptophyta</taxon>
        <taxon>Embryophyta</taxon>
        <taxon>Tracheophyta</taxon>
        <taxon>Spermatophyta</taxon>
        <taxon>Magnoliopsida</taxon>
        <taxon>eudicotyledons</taxon>
        <taxon>Gunneridae</taxon>
        <taxon>Pentapetalae</taxon>
        <taxon>rosids</taxon>
        <taxon>malvids</taxon>
        <taxon>Malvales</taxon>
        <taxon>Malvaceae</taxon>
        <taxon>Malvoideae</taxon>
        <taxon>Hibiscus</taxon>
    </lineage>
</organism>
<proteinExistence type="predicted"/>
<keyword evidence="2" id="KW-1185">Reference proteome</keyword>
<sequence length="109" mass="12676">MYKLIERVILPNVLNMMSYEAKTYHSLNEVEALNGQEAILRWGRHLHFCRSCVIHDTRVLASLCLWRKQNAKALIGRRHLNTLVKTSWDEMAAKDEKLSKANIRVASKE</sequence>
<dbReference type="Proteomes" id="UP001396334">
    <property type="component" value="Unassembled WGS sequence"/>
</dbReference>
<gene>
    <name evidence="1" type="ORF">V6N11_008466</name>
</gene>
<comment type="caution">
    <text evidence="1">The sequence shown here is derived from an EMBL/GenBank/DDBJ whole genome shotgun (WGS) entry which is preliminary data.</text>
</comment>
<accession>A0ABR1ZM22</accession>
<evidence type="ECO:0000313" key="1">
    <source>
        <dbReference type="EMBL" id="KAK8481670.1"/>
    </source>
</evidence>
<protein>
    <submittedName>
        <fullName evidence="1">Uncharacterized protein</fullName>
    </submittedName>
</protein>